<protein>
    <submittedName>
        <fullName evidence="1">Uncharacterized protein</fullName>
    </submittedName>
</protein>
<reference evidence="2" key="1">
    <citation type="journal article" date="2021" name="BMC Genomics">
        <title>Chromosome-level genome assembly and manually-curated proteome of model necrotroph Parastagonospora nodorum Sn15 reveals a genome-wide trove of candidate effector homologs, and redundancy of virulence-related functions within an accessory chromosome.</title>
        <authorList>
            <person name="Bertazzoni S."/>
            <person name="Jones D.A.B."/>
            <person name="Phan H.T."/>
            <person name="Tan K.-C."/>
            <person name="Hane J.K."/>
        </authorList>
    </citation>
    <scope>NUCLEOTIDE SEQUENCE [LARGE SCALE GENOMIC DNA]</scope>
    <source>
        <strain evidence="2">SN15 / ATCC MYA-4574 / FGSC 10173)</strain>
    </source>
</reference>
<dbReference type="VEuPathDB" id="FungiDB:JI435_302580"/>
<gene>
    <name evidence="1" type="ORF">JI435_302580</name>
</gene>
<dbReference type="Proteomes" id="UP000663193">
    <property type="component" value="Chromosome 3"/>
</dbReference>
<accession>A0A7U2EWF4</accession>
<dbReference type="AlphaFoldDB" id="A0A7U2EWF4"/>
<name>A0A7U2EWF4_PHANO</name>
<proteinExistence type="predicted"/>
<sequence>MYTYTCMEFDPPDTTRTFSSIVELRKHAYYIPYLAVIVLNCDAAQRGRHQTSLAERIAYMVSSLYFCYLVKRAARACPRLMLVMGLLRMPAVHLGHLFSCQSLYLQDTEVQLLAVVDRTHSCLYAPSMDARGARCGKLPKQRGVRGVCR</sequence>
<organism evidence="1 2">
    <name type="scientific">Phaeosphaeria nodorum (strain SN15 / ATCC MYA-4574 / FGSC 10173)</name>
    <name type="common">Glume blotch fungus</name>
    <name type="synonym">Parastagonospora nodorum</name>
    <dbReference type="NCBI Taxonomy" id="321614"/>
    <lineage>
        <taxon>Eukaryota</taxon>
        <taxon>Fungi</taxon>
        <taxon>Dikarya</taxon>
        <taxon>Ascomycota</taxon>
        <taxon>Pezizomycotina</taxon>
        <taxon>Dothideomycetes</taxon>
        <taxon>Pleosporomycetidae</taxon>
        <taxon>Pleosporales</taxon>
        <taxon>Pleosporineae</taxon>
        <taxon>Phaeosphaeriaceae</taxon>
        <taxon>Parastagonospora</taxon>
    </lineage>
</organism>
<evidence type="ECO:0000313" key="2">
    <source>
        <dbReference type="Proteomes" id="UP000663193"/>
    </source>
</evidence>
<evidence type="ECO:0000313" key="1">
    <source>
        <dbReference type="EMBL" id="QRC93153.1"/>
    </source>
</evidence>
<dbReference type="EMBL" id="CP069025">
    <property type="protein sequence ID" value="QRC93153.1"/>
    <property type="molecule type" value="Genomic_DNA"/>
</dbReference>
<keyword evidence="2" id="KW-1185">Reference proteome</keyword>